<evidence type="ECO:0000313" key="2">
    <source>
        <dbReference type="EMBL" id="MFC4874031.1"/>
    </source>
</evidence>
<dbReference type="Gene3D" id="3.40.50.2000">
    <property type="entry name" value="Glycogen Phosphorylase B"/>
    <property type="match status" value="2"/>
</dbReference>
<accession>A0ABV9T6D2</accession>
<sequence length="370" mass="43180">MKITMFYHSLFSDWNHGNAHFLRGVVDELHAKNHEVTVYEPYNGWSLRNMLLDHGMQTIHQFQEYYPNLKGAFYDDDNRDEIEFIVEDSDLVIVHEWNAPHLIKILGRIKRKHGFLLLFHDTHHRAISKPKEMEQFDFSDFDGALVFGKVLKSLYDEKNWFPNVWIWHEAADVKRFKPYPKAEKEGDLVWIGNWGDKEREDELMEFLIRPVKELGVKAKVYGVRYPDHALRELKAAGIAYGGWLPNYKVPETLAKYKVTLHIPRKPYVQLLHGIPTIRPFEAMACGIPLICSPWHDTEALFQKGKDYLPATDGEKMREHIQDLLEDHSKADALSLHANNTILDRHTCSHRVGQLETIVSQLRLQQSIPIN</sequence>
<keyword evidence="2" id="KW-0808">Transferase</keyword>
<evidence type="ECO:0000313" key="3">
    <source>
        <dbReference type="Proteomes" id="UP001595818"/>
    </source>
</evidence>
<dbReference type="GO" id="GO:0016757">
    <property type="term" value="F:glycosyltransferase activity"/>
    <property type="evidence" value="ECO:0007669"/>
    <property type="project" value="UniProtKB-KW"/>
</dbReference>
<name>A0ABV9T6D2_9BACT</name>
<keyword evidence="3" id="KW-1185">Reference proteome</keyword>
<evidence type="ECO:0000259" key="1">
    <source>
        <dbReference type="Pfam" id="PF13524"/>
    </source>
</evidence>
<dbReference type="EMBL" id="JBHSJJ010000014">
    <property type="protein sequence ID" value="MFC4874031.1"/>
    <property type="molecule type" value="Genomic_DNA"/>
</dbReference>
<reference evidence="3" key="1">
    <citation type="journal article" date="2019" name="Int. J. Syst. Evol. Microbiol.">
        <title>The Global Catalogue of Microorganisms (GCM) 10K type strain sequencing project: providing services to taxonomists for standard genome sequencing and annotation.</title>
        <authorList>
            <consortium name="The Broad Institute Genomics Platform"/>
            <consortium name="The Broad Institute Genome Sequencing Center for Infectious Disease"/>
            <person name="Wu L."/>
            <person name="Ma J."/>
        </authorList>
    </citation>
    <scope>NUCLEOTIDE SEQUENCE [LARGE SCALE GENOMIC DNA]</scope>
    <source>
        <strain evidence="3">CGMCC 4.7466</strain>
    </source>
</reference>
<comment type="caution">
    <text evidence="2">The sequence shown here is derived from an EMBL/GenBank/DDBJ whole genome shotgun (WGS) entry which is preliminary data.</text>
</comment>
<keyword evidence="2" id="KW-0328">Glycosyltransferase</keyword>
<dbReference type="CDD" id="cd03801">
    <property type="entry name" value="GT4_PimA-like"/>
    <property type="match status" value="1"/>
</dbReference>
<dbReference type="Pfam" id="PF13524">
    <property type="entry name" value="Glyco_trans_1_2"/>
    <property type="match status" value="1"/>
</dbReference>
<dbReference type="Proteomes" id="UP001595818">
    <property type="component" value="Unassembled WGS sequence"/>
</dbReference>
<protein>
    <submittedName>
        <fullName evidence="2">Glycosyltransferase</fullName>
        <ecNumber evidence="2">2.4.-.-</ecNumber>
    </submittedName>
</protein>
<dbReference type="InterPro" id="IPR055259">
    <property type="entry name" value="YkvP/CgeB_Glyco_trans-like"/>
</dbReference>
<dbReference type="RefSeq" id="WP_377067482.1">
    <property type="nucleotide sequence ID" value="NZ_JBHSJJ010000014.1"/>
</dbReference>
<proteinExistence type="predicted"/>
<gene>
    <name evidence="2" type="ORF">ACFPFU_20160</name>
</gene>
<feature type="domain" description="Spore protein YkvP/CgeB glycosyl transferase-like" evidence="1">
    <location>
        <begin position="205"/>
        <end position="355"/>
    </location>
</feature>
<dbReference type="SUPFAM" id="SSF53756">
    <property type="entry name" value="UDP-Glycosyltransferase/glycogen phosphorylase"/>
    <property type="match status" value="1"/>
</dbReference>
<organism evidence="2 3">
    <name type="scientific">Negadavirga shengliensis</name>
    <dbReference type="NCBI Taxonomy" id="1389218"/>
    <lineage>
        <taxon>Bacteria</taxon>
        <taxon>Pseudomonadati</taxon>
        <taxon>Bacteroidota</taxon>
        <taxon>Cytophagia</taxon>
        <taxon>Cytophagales</taxon>
        <taxon>Cyclobacteriaceae</taxon>
        <taxon>Negadavirga</taxon>
    </lineage>
</organism>
<dbReference type="EC" id="2.4.-.-" evidence="2"/>